<evidence type="ECO:0000313" key="8">
    <source>
        <dbReference type="EMBL" id="CEF62377.1"/>
    </source>
</evidence>
<dbReference type="GO" id="GO:0005634">
    <property type="term" value="C:nucleus"/>
    <property type="evidence" value="ECO:0007669"/>
    <property type="project" value="TreeGrafter"/>
</dbReference>
<feature type="region of interest" description="Disordered" evidence="5">
    <location>
        <begin position="70"/>
        <end position="92"/>
    </location>
</feature>
<name>A0A090L2P2_STRRB</name>
<dbReference type="WormBase" id="SRAE_1000065000">
    <property type="protein sequence ID" value="SRP00897"/>
    <property type="gene ID" value="WBGene00257247"/>
</dbReference>
<dbReference type="Gene3D" id="3.40.50.300">
    <property type="entry name" value="P-loop containing nucleotide triphosphate hydrolases"/>
    <property type="match status" value="1"/>
</dbReference>
<dbReference type="EMBL" id="LN609528">
    <property type="protein sequence ID" value="CEF62377.1"/>
    <property type="molecule type" value="Genomic_DNA"/>
</dbReference>
<feature type="domain" description="DNA mismatch repair protein MutS core" evidence="6">
    <location>
        <begin position="263"/>
        <end position="575"/>
    </location>
</feature>
<feature type="compositionally biased region" description="Acidic residues" evidence="5">
    <location>
        <begin position="82"/>
        <end position="91"/>
    </location>
</feature>
<dbReference type="PIRSF" id="PIRSF037677">
    <property type="entry name" value="DNA_mis_repair_Msh6"/>
    <property type="match status" value="1"/>
</dbReference>
<evidence type="ECO:0000313" key="9">
    <source>
        <dbReference type="Proteomes" id="UP000035682"/>
    </source>
</evidence>
<dbReference type="GO" id="GO:0140664">
    <property type="term" value="F:ATP-dependent DNA damage sensor activity"/>
    <property type="evidence" value="ECO:0007669"/>
    <property type="project" value="InterPro"/>
</dbReference>
<dbReference type="SMART" id="SM00534">
    <property type="entry name" value="MUTSac"/>
    <property type="match status" value="1"/>
</dbReference>
<dbReference type="Pfam" id="PF05190">
    <property type="entry name" value="MutS_IV"/>
    <property type="match status" value="1"/>
</dbReference>
<comment type="similarity">
    <text evidence="1">Belongs to the DNA mismatch repair MutS family.</text>
</comment>
<keyword evidence="3" id="KW-0067">ATP-binding</keyword>
<organism evidence="8">
    <name type="scientific">Strongyloides ratti</name>
    <name type="common">Parasitic roundworm</name>
    <dbReference type="NCBI Taxonomy" id="34506"/>
    <lineage>
        <taxon>Eukaryota</taxon>
        <taxon>Metazoa</taxon>
        <taxon>Ecdysozoa</taxon>
        <taxon>Nematoda</taxon>
        <taxon>Chromadorea</taxon>
        <taxon>Rhabditida</taxon>
        <taxon>Tylenchina</taxon>
        <taxon>Panagrolaimomorpha</taxon>
        <taxon>Strongyloidoidea</taxon>
        <taxon>Strongyloididae</taxon>
        <taxon>Strongyloides</taxon>
    </lineage>
</organism>
<dbReference type="GO" id="GO:0006298">
    <property type="term" value="P:mismatch repair"/>
    <property type="evidence" value="ECO:0007669"/>
    <property type="project" value="InterPro"/>
</dbReference>
<proteinExistence type="inferred from homology"/>
<accession>A0A090L2P2</accession>
<keyword evidence="4" id="KW-0238">DNA-binding</keyword>
<dbReference type="Gene3D" id="1.10.1420.10">
    <property type="match status" value="2"/>
</dbReference>
<evidence type="ECO:0000313" key="10">
    <source>
        <dbReference type="WBParaSite" id="SRAE_1000065000.1"/>
    </source>
</evidence>
<dbReference type="InterPro" id="IPR027417">
    <property type="entry name" value="P-loop_NTPase"/>
</dbReference>
<dbReference type="OrthoDB" id="29596at2759"/>
<dbReference type="InterPro" id="IPR000432">
    <property type="entry name" value="DNA_mismatch_repair_MutS_C"/>
</dbReference>
<dbReference type="PANTHER" id="PTHR11361">
    <property type="entry name" value="DNA MISMATCH REPAIR PROTEIN MUTS FAMILY MEMBER"/>
    <property type="match status" value="1"/>
</dbReference>
<dbReference type="InterPro" id="IPR007861">
    <property type="entry name" value="DNA_mismatch_repair_MutS_clamp"/>
</dbReference>
<evidence type="ECO:0000259" key="6">
    <source>
        <dbReference type="SMART" id="SM00533"/>
    </source>
</evidence>
<dbReference type="GO" id="GO:0051026">
    <property type="term" value="P:chiasma assembly"/>
    <property type="evidence" value="ECO:0007669"/>
    <property type="project" value="TreeGrafter"/>
</dbReference>
<feature type="domain" description="DNA mismatch repair proteins mutS family" evidence="7">
    <location>
        <begin position="592"/>
        <end position="783"/>
    </location>
</feature>
<dbReference type="InterPro" id="IPR045076">
    <property type="entry name" value="MutS"/>
</dbReference>
<evidence type="ECO:0000256" key="2">
    <source>
        <dbReference type="ARBA" id="ARBA00022741"/>
    </source>
</evidence>
<evidence type="ECO:0000256" key="5">
    <source>
        <dbReference type="SAM" id="MobiDB-lite"/>
    </source>
</evidence>
<dbReference type="Pfam" id="PF05192">
    <property type="entry name" value="MutS_III"/>
    <property type="match status" value="1"/>
</dbReference>
<dbReference type="eggNOG" id="KOG0221">
    <property type="taxonomic scope" value="Eukaryota"/>
</dbReference>
<dbReference type="OMA" id="HYFVQDC"/>
<dbReference type="SUPFAM" id="SSF52540">
    <property type="entry name" value="P-loop containing nucleoside triphosphate hydrolases"/>
    <property type="match status" value="1"/>
</dbReference>
<gene>
    <name evidence="8 10 11" type="ORF">SRAE_1000065000</name>
</gene>
<protein>
    <submittedName>
        <fullName evidence="10">MutS protein homolog 5</fullName>
    </submittedName>
</protein>
<dbReference type="RefSeq" id="XP_024501579.1">
    <property type="nucleotide sequence ID" value="XM_024647509.1"/>
</dbReference>
<evidence type="ECO:0000256" key="3">
    <source>
        <dbReference type="ARBA" id="ARBA00022840"/>
    </source>
</evidence>
<dbReference type="STRING" id="34506.A0A090L2P2"/>
<reference evidence="10" key="2">
    <citation type="submission" date="2020-12" db="UniProtKB">
        <authorList>
            <consortium name="WormBaseParasite"/>
        </authorList>
    </citation>
    <scope>IDENTIFICATION</scope>
</reference>
<dbReference type="CTD" id="36374742"/>
<dbReference type="WBParaSite" id="SRAE_1000065000.1">
    <property type="protein sequence ID" value="SRAE_1000065000.1"/>
    <property type="gene ID" value="WBGene00257247"/>
</dbReference>
<keyword evidence="9" id="KW-1185">Reference proteome</keyword>
<sequence>MSFVGLSLSYSNNKLGGALYDGNTHTLSLIEDISEDSDFKLLDTLLIQTNPTHVTINVSQSDDFIKFVTDKSNEPRRNSQEYDSEELDENYVPETQFNTDNNKKFKCPSLADSNIVPETQEFSNDEIGDDQGDGPIKQFQLTECPSNTYSMDDARNLIKRMYESGQYERSNVENYNEAFKIDKSCVNMVQSIGALLKLLDRLRVGVEFEDCSMKTPIKTIKLLSINKILEIDQDSLSALDIFDNEYHPSATRIFGRKWGNKPKEGLSLFKFCNRCSSSMGKLVLKSWFERPSADLETIVTRHDAVDFFMDDQNIESIKIIKSNLRNIKSLEPIFKRCREGIMRPSDWKSIFISLTCAFVIKEELVKCRCSLKLLENFEEYFSKDISCLLTLFSEVVDFDGIEDENRFVAKRYIDKELDKLKDFYDNISNVLTEIAAEEFELYRLEACSVVYIPIFGYLLVIPSNILGPFSRSMELRFTENGSNFFKTPRMRDLDEKLGDIKFKISDLETNIKLRLQKRVVDNIGNIRNILKIIALVDCVVALASVSKELKWCRPTMVKEPILEISKARHPIAECLAGNSYVPNPINSGGSHTKVKLISGPNASGKSVYLKMTAICSYMAQIGCFVPATTAKMGIVDKIIVRMYTLDSVLDGMSTFAKDMKQMGVALNRSTGKSLVIIDEFGIGTIKETGLGLFASSLNYWINKGKINCPHIFASSHFHSLPNYLKNDPSILSYHTMRYHIESEKLTFLYCLTIGKVERSFANYVALKNGVPHAVIERSEHVYEEIKKGVDISEIEKLNYDTDERDGRIEEIVQKYILQFERCELNEDYLEFLQAIKMEFLEVFDLEDDDNLLSHPSIIS</sequence>
<dbReference type="GO" id="GO:0030983">
    <property type="term" value="F:mismatched DNA binding"/>
    <property type="evidence" value="ECO:0007669"/>
    <property type="project" value="InterPro"/>
</dbReference>
<dbReference type="InterPro" id="IPR007696">
    <property type="entry name" value="DNA_mismatch_repair_MutS_core"/>
</dbReference>
<dbReference type="Proteomes" id="UP000035682">
    <property type="component" value="Unplaced"/>
</dbReference>
<evidence type="ECO:0000256" key="4">
    <source>
        <dbReference type="ARBA" id="ARBA00023125"/>
    </source>
</evidence>
<keyword evidence="2" id="KW-0547">Nucleotide-binding</keyword>
<dbReference type="SMART" id="SM00533">
    <property type="entry name" value="MUTSd"/>
    <property type="match status" value="1"/>
</dbReference>
<dbReference type="InterPro" id="IPR017261">
    <property type="entry name" value="DNA_mismatch_repair_MutS/MSH"/>
</dbReference>
<dbReference type="Pfam" id="PF00488">
    <property type="entry name" value="MutS_V"/>
    <property type="match status" value="1"/>
</dbReference>
<evidence type="ECO:0000256" key="1">
    <source>
        <dbReference type="ARBA" id="ARBA00006271"/>
    </source>
</evidence>
<dbReference type="SUPFAM" id="SSF48334">
    <property type="entry name" value="DNA repair protein MutS, domain III"/>
    <property type="match status" value="1"/>
</dbReference>
<reference evidence="8 9" key="1">
    <citation type="submission" date="2014-09" db="EMBL/GenBank/DDBJ databases">
        <authorList>
            <person name="Martin A.A."/>
        </authorList>
    </citation>
    <scope>NUCLEOTIDE SEQUENCE</scope>
    <source>
        <strain evidence="9">ED321</strain>
        <strain evidence="8">ED321 Heterogonic</strain>
    </source>
</reference>
<dbReference type="GO" id="GO:0005524">
    <property type="term" value="F:ATP binding"/>
    <property type="evidence" value="ECO:0007669"/>
    <property type="project" value="UniProtKB-KW"/>
</dbReference>
<feature type="compositionally biased region" description="Basic and acidic residues" evidence="5">
    <location>
        <begin position="70"/>
        <end position="80"/>
    </location>
</feature>
<evidence type="ECO:0000313" key="11">
    <source>
        <dbReference type="WormBase" id="SRAE_1000065000"/>
    </source>
</evidence>
<dbReference type="AlphaFoldDB" id="A0A090L2P2"/>
<dbReference type="PANTHER" id="PTHR11361:SF20">
    <property type="entry name" value="MUTS PROTEIN HOMOLOG 5"/>
    <property type="match status" value="1"/>
</dbReference>
<dbReference type="GeneID" id="36374742"/>
<evidence type="ECO:0000259" key="7">
    <source>
        <dbReference type="SMART" id="SM00534"/>
    </source>
</evidence>
<dbReference type="InterPro" id="IPR036187">
    <property type="entry name" value="DNA_mismatch_repair_MutS_sf"/>
</dbReference>